<evidence type="ECO:0000313" key="3">
    <source>
        <dbReference type="EMBL" id="MBW7476789.1"/>
    </source>
</evidence>
<organism evidence="3 4">
    <name type="scientific">Paenibacillus oenotherae</name>
    <dbReference type="NCBI Taxonomy" id="1435645"/>
    <lineage>
        <taxon>Bacteria</taxon>
        <taxon>Bacillati</taxon>
        <taxon>Bacillota</taxon>
        <taxon>Bacilli</taxon>
        <taxon>Bacillales</taxon>
        <taxon>Paenibacillaceae</taxon>
        <taxon>Paenibacillus</taxon>
    </lineage>
</organism>
<dbReference type="PANTHER" id="PTHR40590">
    <property type="entry name" value="CYTOPLASMIC PROTEIN-RELATED"/>
    <property type="match status" value="1"/>
</dbReference>
<dbReference type="InterPro" id="IPR047111">
    <property type="entry name" value="YbaP-like"/>
</dbReference>
<dbReference type="InterPro" id="IPR002816">
    <property type="entry name" value="TraB/PrgY/GumN_fam"/>
</dbReference>
<keyword evidence="1" id="KW-0732">Signal</keyword>
<keyword evidence="4" id="KW-1185">Reference proteome</keyword>
<dbReference type="Gene3D" id="3.30.457.10">
    <property type="entry name" value="Copper amine oxidase-like, N-terminal domain"/>
    <property type="match status" value="1"/>
</dbReference>
<dbReference type="InterPro" id="IPR036582">
    <property type="entry name" value="Mao_N_sf"/>
</dbReference>
<dbReference type="EMBL" id="JAHZIJ010000016">
    <property type="protein sequence ID" value="MBW7476789.1"/>
    <property type="molecule type" value="Genomic_DNA"/>
</dbReference>
<dbReference type="SUPFAM" id="SSF55383">
    <property type="entry name" value="Copper amine oxidase, domain N"/>
    <property type="match status" value="1"/>
</dbReference>
<sequence>MKKVSALFMSFVLLLVISTAAYAETKPAGKPISVWLGDQQVQLGSQAPIIERSTTLVPAEPLLKGLGFTVTLDQQGKVISATKDDLTITLQAGKHAASVNGKEITLLVAPKAVGKITYAPVRFIAEAAGYKVTWNGELRAIALKVKQDSKGFLWKVENNGNTVYLLGSIHLANKDMYPLSRPIEQAFAESDYLVVEADITKPIDEEMEGKITELSTYTDGTKLQDHVSADTYKKVGEFLTGIGQSPDAFDPFKPWNISLALSQIKWMQAGYDGSLGIDAYFLTKANESSLPILELESIEFQLKMFDSFSPELQEKQLIASLESLASEESEIDKLSQAWVDGDDNALLGVINSAAGEEEYNQIILTDRNKSMIELINGYLDKGDNKTYFVVVGAAHLVGESGIVPALEGKGYTAVRQ</sequence>
<accession>A0ABS7DA20</accession>
<feature type="chain" id="PRO_5046544736" evidence="1">
    <location>
        <begin position="24"/>
        <end position="416"/>
    </location>
</feature>
<evidence type="ECO:0000256" key="1">
    <source>
        <dbReference type="SAM" id="SignalP"/>
    </source>
</evidence>
<gene>
    <name evidence="3" type="ORF">K0T92_18910</name>
</gene>
<name>A0ABS7DA20_9BACL</name>
<proteinExistence type="predicted"/>
<evidence type="ECO:0000313" key="4">
    <source>
        <dbReference type="Proteomes" id="UP000812277"/>
    </source>
</evidence>
<feature type="domain" description="Copper amine oxidase-like N-terminal" evidence="2">
    <location>
        <begin position="38"/>
        <end position="141"/>
    </location>
</feature>
<feature type="signal peptide" evidence="1">
    <location>
        <begin position="1"/>
        <end position="23"/>
    </location>
</feature>
<dbReference type="Pfam" id="PF07833">
    <property type="entry name" value="Cu_amine_oxidN1"/>
    <property type="match status" value="1"/>
</dbReference>
<comment type="caution">
    <text evidence="3">The sequence shown here is derived from an EMBL/GenBank/DDBJ whole genome shotgun (WGS) entry which is preliminary data.</text>
</comment>
<protein>
    <submittedName>
        <fullName evidence="3">TraB/GumN family protein</fullName>
    </submittedName>
</protein>
<dbReference type="PANTHER" id="PTHR40590:SF1">
    <property type="entry name" value="CYTOPLASMIC PROTEIN"/>
    <property type="match status" value="1"/>
</dbReference>
<dbReference type="Pfam" id="PF01963">
    <property type="entry name" value="TraB_PrgY_gumN"/>
    <property type="match status" value="1"/>
</dbReference>
<dbReference type="Proteomes" id="UP000812277">
    <property type="component" value="Unassembled WGS sequence"/>
</dbReference>
<dbReference type="InterPro" id="IPR012854">
    <property type="entry name" value="Cu_amine_oxidase-like_N"/>
</dbReference>
<dbReference type="RefSeq" id="WP_219874035.1">
    <property type="nucleotide sequence ID" value="NZ_JAHZIJ010000016.1"/>
</dbReference>
<evidence type="ECO:0000259" key="2">
    <source>
        <dbReference type="Pfam" id="PF07833"/>
    </source>
</evidence>
<reference evidence="3 4" key="1">
    <citation type="submission" date="2021-07" db="EMBL/GenBank/DDBJ databases">
        <title>Paenibacillus radiodurans sp. nov., isolated from the southeastern edge of Tengger Desert.</title>
        <authorList>
            <person name="Zhang G."/>
        </authorList>
    </citation>
    <scope>NUCLEOTIDE SEQUENCE [LARGE SCALE GENOMIC DNA]</scope>
    <source>
        <strain evidence="3 4">DT7-4</strain>
    </source>
</reference>
<dbReference type="CDD" id="cd14789">
    <property type="entry name" value="Tiki"/>
    <property type="match status" value="1"/>
</dbReference>